<dbReference type="EMBL" id="AP026802">
    <property type="protein sequence ID" value="BDR59163.1"/>
    <property type="molecule type" value="Genomic_DNA"/>
</dbReference>
<keyword evidence="2" id="KW-1185">Reference proteome</keyword>
<sequence length="156" mass="17643">MSNNEFTFECPDLTEGATFPLRYTGRGDNISPEFILHNVAVNAQTIAITLDDIKHPIFKTFNHWLIWNLLVKDRIPGHIPAGKILPELGNAKQGVAYGRHHYAGPKPPRGKQHAYRFTVYVLDSELELKPSARKKDFLKASDPHILQQAELTGLFE</sequence>
<evidence type="ECO:0000313" key="2">
    <source>
        <dbReference type="Proteomes" id="UP001321861"/>
    </source>
</evidence>
<dbReference type="InterPro" id="IPR008914">
    <property type="entry name" value="PEBP"/>
</dbReference>
<dbReference type="Proteomes" id="UP001321861">
    <property type="component" value="Chromosome"/>
</dbReference>
<organism evidence="1 2">
    <name type="scientific">Xylocopilactobacillus apicola</name>
    <dbReference type="NCBI Taxonomy" id="2932184"/>
    <lineage>
        <taxon>Bacteria</taxon>
        <taxon>Bacillati</taxon>
        <taxon>Bacillota</taxon>
        <taxon>Bacilli</taxon>
        <taxon>Lactobacillales</taxon>
        <taxon>Lactobacillaceae</taxon>
        <taxon>Xylocopilactobacillus</taxon>
    </lineage>
</organism>
<dbReference type="InterPro" id="IPR005247">
    <property type="entry name" value="YbhB_YbcL/LppC-like"/>
</dbReference>
<dbReference type="InterPro" id="IPR036610">
    <property type="entry name" value="PEBP-like_sf"/>
</dbReference>
<dbReference type="RefSeq" id="WP_317634970.1">
    <property type="nucleotide sequence ID" value="NZ_AP026802.1"/>
</dbReference>
<gene>
    <name evidence="1" type="ORF">XA3_16040</name>
</gene>
<evidence type="ECO:0008006" key="3">
    <source>
        <dbReference type="Google" id="ProtNLM"/>
    </source>
</evidence>
<dbReference type="Gene3D" id="3.90.280.10">
    <property type="entry name" value="PEBP-like"/>
    <property type="match status" value="1"/>
</dbReference>
<name>A0AAU9DYB7_9LACO</name>
<dbReference type="AlphaFoldDB" id="A0AAU9DYB7"/>
<dbReference type="KEGG" id="xap:XA3_16040"/>
<reference evidence="1 2" key="1">
    <citation type="journal article" date="2023" name="Microbiol. Spectr.">
        <title>Symbiosis of Carpenter Bees with Uncharacterized Lactic Acid Bacteria Showing NAD Auxotrophy.</title>
        <authorList>
            <person name="Kawasaki S."/>
            <person name="Ozawa K."/>
            <person name="Mori T."/>
            <person name="Yamamoto A."/>
            <person name="Ito M."/>
            <person name="Ohkuma M."/>
            <person name="Sakamoto M."/>
            <person name="Matsutani M."/>
        </authorList>
    </citation>
    <scope>NUCLEOTIDE SEQUENCE [LARGE SCALE GENOMIC DNA]</scope>
    <source>
        <strain evidence="1 2">XA3</strain>
    </source>
</reference>
<accession>A0AAU9DYB7</accession>
<dbReference type="CDD" id="cd00865">
    <property type="entry name" value="PEBP_bact_arch"/>
    <property type="match status" value="1"/>
</dbReference>
<proteinExistence type="predicted"/>
<dbReference type="NCBIfam" id="TIGR00481">
    <property type="entry name" value="YbhB/YbcL family Raf kinase inhibitor-like protein"/>
    <property type="match status" value="1"/>
</dbReference>
<dbReference type="Pfam" id="PF01161">
    <property type="entry name" value="PBP"/>
    <property type="match status" value="1"/>
</dbReference>
<dbReference type="SUPFAM" id="SSF49777">
    <property type="entry name" value="PEBP-like"/>
    <property type="match status" value="1"/>
</dbReference>
<evidence type="ECO:0000313" key="1">
    <source>
        <dbReference type="EMBL" id="BDR59163.1"/>
    </source>
</evidence>
<protein>
    <recommendedName>
        <fullName evidence="3">YbhB/YbcL family Raf kinase inhibitor-like protein</fullName>
    </recommendedName>
</protein>